<keyword evidence="1" id="KW-0472">Membrane</keyword>
<evidence type="ECO:0000313" key="3">
    <source>
        <dbReference type="EMBL" id="QUE49997.1"/>
    </source>
</evidence>
<keyword evidence="4" id="KW-1185">Reference proteome</keyword>
<name>A0A975IY93_9BACT</name>
<dbReference type="Proteomes" id="UP000676169">
    <property type="component" value="Chromosome"/>
</dbReference>
<dbReference type="Pfam" id="PF01841">
    <property type="entry name" value="Transglut_core"/>
    <property type="match status" value="1"/>
</dbReference>
<feature type="domain" description="Transglutaminase-like" evidence="2">
    <location>
        <begin position="456"/>
        <end position="528"/>
    </location>
</feature>
<dbReference type="KEGG" id="lamb:KBB96_14100"/>
<dbReference type="SMART" id="SM00460">
    <property type="entry name" value="TGc"/>
    <property type="match status" value="1"/>
</dbReference>
<organism evidence="3 4">
    <name type="scientific">Luteolibacter ambystomatis</name>
    <dbReference type="NCBI Taxonomy" id="2824561"/>
    <lineage>
        <taxon>Bacteria</taxon>
        <taxon>Pseudomonadati</taxon>
        <taxon>Verrucomicrobiota</taxon>
        <taxon>Verrucomicrobiia</taxon>
        <taxon>Verrucomicrobiales</taxon>
        <taxon>Verrucomicrobiaceae</taxon>
        <taxon>Luteolibacter</taxon>
    </lineage>
</organism>
<evidence type="ECO:0000259" key="2">
    <source>
        <dbReference type="SMART" id="SM00460"/>
    </source>
</evidence>
<dbReference type="PANTHER" id="PTHR42736">
    <property type="entry name" value="PROTEIN-GLUTAMINE GAMMA-GLUTAMYLTRANSFERASE"/>
    <property type="match status" value="1"/>
</dbReference>
<feature type="transmembrane region" description="Helical" evidence="1">
    <location>
        <begin position="568"/>
        <end position="589"/>
    </location>
</feature>
<keyword evidence="1" id="KW-0812">Transmembrane</keyword>
<dbReference type="EMBL" id="CP073100">
    <property type="protein sequence ID" value="QUE49997.1"/>
    <property type="molecule type" value="Genomic_DNA"/>
</dbReference>
<dbReference type="InterPro" id="IPR052901">
    <property type="entry name" value="Bact_TGase-like"/>
</dbReference>
<dbReference type="InterPro" id="IPR002931">
    <property type="entry name" value="Transglutaminase-like"/>
</dbReference>
<reference evidence="3" key="1">
    <citation type="submission" date="2021-04" db="EMBL/GenBank/DDBJ databases">
        <title>Luteolibacter sp. 32A isolated from the skin of an Anderson's salamander (Ambystoma andersonii).</title>
        <authorList>
            <person name="Spergser J."/>
            <person name="Busse H.-J."/>
        </authorList>
    </citation>
    <scope>NUCLEOTIDE SEQUENCE</scope>
    <source>
        <strain evidence="3">32A</strain>
    </source>
</reference>
<dbReference type="AlphaFoldDB" id="A0A975IY93"/>
<proteinExistence type="predicted"/>
<feature type="transmembrane region" description="Helical" evidence="1">
    <location>
        <begin position="183"/>
        <end position="203"/>
    </location>
</feature>
<evidence type="ECO:0000256" key="1">
    <source>
        <dbReference type="SAM" id="Phobius"/>
    </source>
</evidence>
<dbReference type="PANTHER" id="PTHR42736:SF1">
    <property type="entry name" value="PROTEIN-GLUTAMINE GAMMA-GLUTAMYLTRANSFERASE"/>
    <property type="match status" value="1"/>
</dbReference>
<feature type="transmembrane region" description="Helical" evidence="1">
    <location>
        <begin position="56"/>
        <end position="72"/>
    </location>
</feature>
<accession>A0A975IY93</accession>
<sequence>MRSSSAPPFLLAAALLFWSAMTGEWLIGLSLAVIVELAHWIRVRWDFADAAFLRAWHLSVLLVAARMVLTVLQGSPTQVIQELVVWSPALFFPIQFAQSYGLKDKMPLYTFSILARKRWERNRALGIGGKPVEVCFDHIYLSITLLGAALGKQNPTQSLFMLLGGFIVLITWALLASGHRRKLALFVCLAFAGGISVGGMVGLKTLYRIAVGAKVGGGSNGDVVNYTDTNIGKLGELKQSTEILWRIKAIKGPTPPLLHLSVYNQYNNGTWSWRPVGRAKGNREMSVVPNKEPTPGHTVYFASAERDGPEAMADHLPRINLRGAAKERMLLPVPGNLASLADFEFDYVERNPLGSFRAEPKEPIINGTLLWDPHVSPDAPPDKNTDLKIPDPEQAAVHETAEKLSLEGQPLSAQLTTLKGLFIDEFRYTRYLGIGSRPADFKNSGSLPPSAITQFLTTHRAGHCEYFATAATLILRDAGIPTRYAVGYSVQELDTARKEAVLRGTHAHAWCRVWDAESGTWIDFDPTPPNWLALEPDRRTWLQYAQDWLQLFREDFFIWRNDPGNTTMIGLAMGTFGLLGAAAIGRNLWKSRRQIEKKPSGGLPTAPAVRTPLHGLEPVAKKILGPRPLGMTYPRWLEGLRDHLADPRPLVEAIGLHQRLRFDSQLASDEAGVRLETLEKSLKLALKSRSRKPR</sequence>
<feature type="transmembrane region" description="Helical" evidence="1">
    <location>
        <begin position="159"/>
        <end position="176"/>
    </location>
</feature>
<dbReference type="RefSeq" id="WP_211630086.1">
    <property type="nucleotide sequence ID" value="NZ_CP073100.1"/>
</dbReference>
<keyword evidence="1" id="KW-1133">Transmembrane helix</keyword>
<dbReference type="InterPro" id="IPR038765">
    <property type="entry name" value="Papain-like_cys_pep_sf"/>
</dbReference>
<evidence type="ECO:0000313" key="4">
    <source>
        <dbReference type="Proteomes" id="UP000676169"/>
    </source>
</evidence>
<gene>
    <name evidence="3" type="ORF">KBB96_14100</name>
</gene>
<dbReference type="SUPFAM" id="SSF54001">
    <property type="entry name" value="Cysteine proteinases"/>
    <property type="match status" value="1"/>
</dbReference>
<protein>
    <submittedName>
        <fullName evidence="3">Transglutaminase domain-containing protein</fullName>
    </submittedName>
</protein>
<dbReference type="Gene3D" id="3.10.620.30">
    <property type="match status" value="1"/>
</dbReference>